<organism evidence="2 3">
    <name type="scientific">Geosporobacter subterraneus DSM 17957</name>
    <dbReference type="NCBI Taxonomy" id="1121919"/>
    <lineage>
        <taxon>Bacteria</taxon>
        <taxon>Bacillati</taxon>
        <taxon>Bacillota</taxon>
        <taxon>Clostridia</taxon>
        <taxon>Peptostreptococcales</taxon>
        <taxon>Thermotaleaceae</taxon>
        <taxon>Geosporobacter</taxon>
    </lineage>
</organism>
<evidence type="ECO:0000256" key="1">
    <source>
        <dbReference type="SAM" id="Phobius"/>
    </source>
</evidence>
<feature type="transmembrane region" description="Helical" evidence="1">
    <location>
        <begin position="77"/>
        <end position="98"/>
    </location>
</feature>
<feature type="transmembrane region" description="Helical" evidence="1">
    <location>
        <begin position="21"/>
        <end position="42"/>
    </location>
</feature>
<feature type="transmembrane region" description="Helical" evidence="1">
    <location>
        <begin position="48"/>
        <end position="70"/>
    </location>
</feature>
<dbReference type="NCBIfam" id="TIGR04086">
    <property type="entry name" value="TIGR04086_membr"/>
    <property type="match status" value="1"/>
</dbReference>
<feature type="transmembrane region" description="Helical" evidence="1">
    <location>
        <begin position="110"/>
        <end position="128"/>
    </location>
</feature>
<dbReference type="Proteomes" id="UP000184536">
    <property type="component" value="Unassembled WGS sequence"/>
</dbReference>
<keyword evidence="1" id="KW-0812">Transmembrane</keyword>
<keyword evidence="1" id="KW-0472">Membrane</keyword>
<keyword evidence="1" id="KW-1133">Transmembrane helix</keyword>
<sequence length="131" mass="14616">MKSNKAAETGWTNQIWVYFKGIIAAYLFSLVIFLVMALMITYTNISESILPIFTSVILILSITISGIYTGTKLKRKGWLNGALTGLVYILLLFMMSWIFVDGFSIDRWTLYRTIIAVISGGIGGMIGVNMK</sequence>
<evidence type="ECO:0000313" key="3">
    <source>
        <dbReference type="Proteomes" id="UP000184536"/>
    </source>
</evidence>
<proteinExistence type="predicted"/>
<dbReference type="InterPro" id="IPR023804">
    <property type="entry name" value="DUF3792_TM"/>
</dbReference>
<reference evidence="3" key="1">
    <citation type="submission" date="2016-11" db="EMBL/GenBank/DDBJ databases">
        <authorList>
            <person name="Varghese N."/>
            <person name="Submissions S."/>
        </authorList>
    </citation>
    <scope>NUCLEOTIDE SEQUENCE [LARGE SCALE GENOMIC DNA]</scope>
    <source>
        <strain evidence="3">DSM 17957</strain>
    </source>
</reference>
<dbReference type="EMBL" id="FQZV01000003">
    <property type="protein sequence ID" value="SHI51361.1"/>
    <property type="molecule type" value="Genomic_DNA"/>
</dbReference>
<evidence type="ECO:0000313" key="2">
    <source>
        <dbReference type="EMBL" id="SHI51361.1"/>
    </source>
</evidence>
<dbReference type="AlphaFoldDB" id="A0A1M6BRP4"/>
<protein>
    <submittedName>
        <fullName evidence="2">Putative membrane protein, TIGR04086 family</fullName>
    </submittedName>
</protein>
<dbReference type="RefSeq" id="WP_110939356.1">
    <property type="nucleotide sequence ID" value="NZ_FQZV01000003.1"/>
</dbReference>
<dbReference type="STRING" id="1121919.SAMN02745975_00033"/>
<dbReference type="OrthoDB" id="2086722at2"/>
<keyword evidence="3" id="KW-1185">Reference proteome</keyword>
<dbReference type="Pfam" id="PF12670">
    <property type="entry name" value="DUF3792"/>
    <property type="match status" value="1"/>
</dbReference>
<accession>A0A1M6BRP4</accession>
<name>A0A1M6BRP4_9FIRM</name>
<gene>
    <name evidence="2" type="ORF">SAMN02745975_00033</name>
</gene>